<dbReference type="Proteomes" id="UP001462961">
    <property type="component" value="Unassembled WGS sequence"/>
</dbReference>
<evidence type="ECO:0000313" key="2">
    <source>
        <dbReference type="EMBL" id="MEO1759378.1"/>
    </source>
</evidence>
<keyword evidence="1" id="KW-0472">Membrane</keyword>
<name>A0A9Q6WLN2_9BURK</name>
<keyword evidence="1" id="KW-0812">Transmembrane</keyword>
<sequence length="239" mass="26909">MQKIRDILKQLAEAEPYRPANSLHMQRYRKLSTSVLAVGAVCFLLMGGMAFWYRISPSPVLQIAGLLIVLLTILLLIVSLLIEPFAMVTLLRRWKSETLDTIIREIENDRGHVQCFLQYEEQDLEEVQRWLQLKIKRLDSLVVLVFGSSAAAYSMLALTFSNMKDAGGFTWLQHTVLRGLAADNWGNDVILWGIALILGLSIGAILRKVVQGRYMYQLEVVEMTLARKTAASAKLGTVT</sequence>
<feature type="transmembrane region" description="Helical" evidence="1">
    <location>
        <begin position="35"/>
        <end position="55"/>
    </location>
</feature>
<dbReference type="EMBL" id="JAYLVJ010000075">
    <property type="protein sequence ID" value="MEO1759378.1"/>
    <property type="molecule type" value="Genomic_DNA"/>
</dbReference>
<gene>
    <name evidence="3" type="ORF">A9O66_11110</name>
    <name evidence="2" type="ORF">VOI32_36410</name>
</gene>
<dbReference type="RefSeq" id="WP_107203296.1">
    <property type="nucleotide sequence ID" value="NZ_CP015958.1"/>
</dbReference>
<protein>
    <submittedName>
        <fullName evidence="3">Uncharacterized protein</fullName>
    </submittedName>
</protein>
<dbReference type="EMBL" id="CP015958">
    <property type="protein sequence ID" value="QLB62884.1"/>
    <property type="molecule type" value="Genomic_DNA"/>
</dbReference>
<reference evidence="3" key="2">
    <citation type="submission" date="2016-06" db="EMBL/GenBank/DDBJ databases">
        <authorList>
            <person name="Huang P."/>
            <person name="Jiang X."/>
            <person name="Liu X."/>
        </authorList>
    </citation>
    <scope>NUCLEOTIDE SEQUENCE</scope>
    <source>
        <strain evidence="3">852011</strain>
    </source>
</reference>
<reference evidence="2 5" key="3">
    <citation type="submission" date="2024-01" db="EMBL/GenBank/DDBJ databases">
        <title>The diversity of rhizobia nodulating Mimosa spp. in eleven states of Brazil covering several biomes is determined by host plant, location, and edaphic factors.</title>
        <authorList>
            <person name="Rouws L."/>
            <person name="Barauna A."/>
            <person name="Beukes C."/>
            <person name="De Faria S.M."/>
            <person name="Gross E."/>
            <person name="Dos Reis Junior F.B."/>
            <person name="Simon M."/>
            <person name="Maluk M."/>
            <person name="Odee D.W."/>
            <person name="Kenicer G."/>
            <person name="Young J.P.W."/>
            <person name="Reis V.M."/>
            <person name="Zilli J."/>
            <person name="James E.K."/>
        </authorList>
    </citation>
    <scope>NUCLEOTIDE SEQUENCE [LARGE SCALE GENOMIC DNA]</scope>
    <source>
        <strain evidence="2 5">JHI1651</strain>
    </source>
</reference>
<dbReference type="AlphaFoldDB" id="A0A9Q6WLN2"/>
<feature type="transmembrane region" description="Helical" evidence="1">
    <location>
        <begin position="61"/>
        <end position="82"/>
    </location>
</feature>
<dbReference type="Proteomes" id="UP000509548">
    <property type="component" value="Chromosome 1"/>
</dbReference>
<keyword evidence="1" id="KW-1133">Transmembrane helix</keyword>
<feature type="transmembrane region" description="Helical" evidence="1">
    <location>
        <begin position="138"/>
        <end position="160"/>
    </location>
</feature>
<evidence type="ECO:0000313" key="4">
    <source>
        <dbReference type="Proteomes" id="UP000509548"/>
    </source>
</evidence>
<accession>A0A9Q6WLN2</accession>
<evidence type="ECO:0000256" key="1">
    <source>
        <dbReference type="SAM" id="Phobius"/>
    </source>
</evidence>
<evidence type="ECO:0000313" key="3">
    <source>
        <dbReference type="EMBL" id="QLB62884.1"/>
    </source>
</evidence>
<reference evidence="3 4" key="1">
    <citation type="journal article" date="2014" name="Genome Announc.">
        <title>Draft Genome Sequence of the Haloacid-Degrading Burkholderia caribensis Strain MBA4.</title>
        <authorList>
            <person name="Pan Y."/>
            <person name="Kong K.F."/>
            <person name="Tsang J.S."/>
        </authorList>
    </citation>
    <scope>NUCLEOTIDE SEQUENCE [LARGE SCALE GENOMIC DNA]</scope>
    <source>
        <strain evidence="3 4">852011</strain>
    </source>
</reference>
<keyword evidence="5" id="KW-1185">Reference proteome</keyword>
<feature type="transmembrane region" description="Helical" evidence="1">
    <location>
        <begin position="189"/>
        <end position="206"/>
    </location>
</feature>
<proteinExistence type="predicted"/>
<evidence type="ECO:0000313" key="5">
    <source>
        <dbReference type="Proteomes" id="UP001462961"/>
    </source>
</evidence>
<organism evidence="3 4">
    <name type="scientific">Paraburkholderia caribensis</name>
    <dbReference type="NCBI Taxonomy" id="75105"/>
    <lineage>
        <taxon>Bacteria</taxon>
        <taxon>Pseudomonadati</taxon>
        <taxon>Pseudomonadota</taxon>
        <taxon>Betaproteobacteria</taxon>
        <taxon>Burkholderiales</taxon>
        <taxon>Burkholderiaceae</taxon>
        <taxon>Paraburkholderia</taxon>
    </lineage>
</organism>